<organism evidence="1 2">
    <name type="scientific">Rahnella sikkimica</name>
    <dbReference type="NCBI Taxonomy" id="1805933"/>
    <lineage>
        <taxon>Bacteria</taxon>
        <taxon>Pseudomonadati</taxon>
        <taxon>Pseudomonadota</taxon>
        <taxon>Gammaproteobacteria</taxon>
        <taxon>Enterobacterales</taxon>
        <taxon>Yersiniaceae</taxon>
        <taxon>Rahnella</taxon>
    </lineage>
</organism>
<keyword evidence="2" id="KW-1185">Reference proteome</keyword>
<dbReference type="OrthoDB" id="6637388at2"/>
<dbReference type="AlphaFoldDB" id="A0A2L1UR28"/>
<reference evidence="2" key="1">
    <citation type="submission" date="2017-01" db="EMBL/GenBank/DDBJ databases">
        <title>Genome sequence of Rouxiella sp. ERMR1:05.</title>
        <authorList>
            <person name="Kumar R."/>
            <person name="Singh D."/>
            <person name="Kumar S."/>
        </authorList>
    </citation>
    <scope>NUCLEOTIDE SEQUENCE [LARGE SCALE GENOMIC DNA]</scope>
    <source>
        <strain evidence="2">ERMR1:05</strain>
    </source>
</reference>
<sequence length="120" mass="13833">MNKFTKATAAIFSGVILAIFLIEGGMRLAVWTSLNDLVPSGVKYNFEMSELENSLKFGCTSTSRKDYMNVFYIHWIYSIMESKIICRYQSPYMTLRVFGTEITTGYHWSFYSLGFINNVD</sequence>
<dbReference type="EMBL" id="CP019062">
    <property type="protein sequence ID" value="AVF35357.1"/>
    <property type="molecule type" value="Genomic_DNA"/>
</dbReference>
<evidence type="ECO:0000313" key="2">
    <source>
        <dbReference type="Proteomes" id="UP000239197"/>
    </source>
</evidence>
<name>A0A2L1UR28_9GAMM</name>
<proteinExistence type="predicted"/>
<accession>A0A2L1UR28</accession>
<dbReference type="Proteomes" id="UP000239197">
    <property type="component" value="Chromosome"/>
</dbReference>
<gene>
    <name evidence="1" type="ORF">BV494_10605</name>
</gene>
<dbReference type="RefSeq" id="WP_104922854.1">
    <property type="nucleotide sequence ID" value="NZ_CP019062.1"/>
</dbReference>
<dbReference type="KEGG" id="rox:BV494_10605"/>
<evidence type="ECO:0000313" key="1">
    <source>
        <dbReference type="EMBL" id="AVF35357.1"/>
    </source>
</evidence>
<protein>
    <submittedName>
        <fullName evidence="1">Uncharacterized protein</fullName>
    </submittedName>
</protein>